<keyword evidence="2" id="KW-1185">Reference proteome</keyword>
<sequence>MTSEKVFEFHWKKVVLYIEHLPLSCREGFSLGRNGDNTKSWDMLQYSSNTTKEYNKNSSKVHYQILSSRPDKNHGGRAKSECTNKSSFSTISFLMYISDL</sequence>
<gene>
    <name evidence="1" type="ORF">CLUMA_CG021074</name>
</gene>
<dbReference type="AlphaFoldDB" id="A0A1J1J7C4"/>
<protein>
    <submittedName>
        <fullName evidence="1">CLUMA_CG021074, isoform A</fullName>
    </submittedName>
</protein>
<accession>A0A1J1J7C4</accession>
<feature type="non-terminal residue" evidence="1">
    <location>
        <position position="100"/>
    </location>
</feature>
<dbReference type="EMBL" id="CVRI01000074">
    <property type="protein sequence ID" value="CRL08288.1"/>
    <property type="molecule type" value="Genomic_DNA"/>
</dbReference>
<reference evidence="1 2" key="1">
    <citation type="submission" date="2015-04" db="EMBL/GenBank/DDBJ databases">
        <authorList>
            <person name="Syromyatnikov M.Y."/>
            <person name="Popov V.N."/>
        </authorList>
    </citation>
    <scope>NUCLEOTIDE SEQUENCE [LARGE SCALE GENOMIC DNA]</scope>
</reference>
<proteinExistence type="predicted"/>
<dbReference type="Proteomes" id="UP000183832">
    <property type="component" value="Unassembled WGS sequence"/>
</dbReference>
<organism evidence="1 2">
    <name type="scientific">Clunio marinus</name>
    <dbReference type="NCBI Taxonomy" id="568069"/>
    <lineage>
        <taxon>Eukaryota</taxon>
        <taxon>Metazoa</taxon>
        <taxon>Ecdysozoa</taxon>
        <taxon>Arthropoda</taxon>
        <taxon>Hexapoda</taxon>
        <taxon>Insecta</taxon>
        <taxon>Pterygota</taxon>
        <taxon>Neoptera</taxon>
        <taxon>Endopterygota</taxon>
        <taxon>Diptera</taxon>
        <taxon>Nematocera</taxon>
        <taxon>Chironomoidea</taxon>
        <taxon>Chironomidae</taxon>
        <taxon>Clunio</taxon>
    </lineage>
</organism>
<evidence type="ECO:0000313" key="2">
    <source>
        <dbReference type="Proteomes" id="UP000183832"/>
    </source>
</evidence>
<name>A0A1J1J7C4_9DIPT</name>
<evidence type="ECO:0000313" key="1">
    <source>
        <dbReference type="EMBL" id="CRL08288.1"/>
    </source>
</evidence>